<keyword evidence="3 8" id="KW-0732">Signal</keyword>
<keyword evidence="2" id="KW-0645">Protease</keyword>
<dbReference type="AlphaFoldDB" id="A0A0R1K817"/>
<dbReference type="InterPro" id="IPR038765">
    <property type="entry name" value="Papain-like_cys_pep_sf"/>
</dbReference>
<feature type="domain" description="LysM" evidence="9">
    <location>
        <begin position="85"/>
        <end position="128"/>
    </location>
</feature>
<dbReference type="SUPFAM" id="SSF54001">
    <property type="entry name" value="Cysteine proteinases"/>
    <property type="match status" value="1"/>
</dbReference>
<evidence type="ECO:0000256" key="8">
    <source>
        <dbReference type="SAM" id="SignalP"/>
    </source>
</evidence>
<evidence type="ECO:0000256" key="6">
    <source>
        <dbReference type="ARBA" id="ARBA00022807"/>
    </source>
</evidence>
<dbReference type="InterPro" id="IPR036779">
    <property type="entry name" value="LysM_dom_sf"/>
</dbReference>
<organism evidence="11 12">
    <name type="scientific">Levilactobacillus namurensis DSM 19117</name>
    <dbReference type="NCBI Taxonomy" id="1423773"/>
    <lineage>
        <taxon>Bacteria</taxon>
        <taxon>Bacillati</taxon>
        <taxon>Bacillota</taxon>
        <taxon>Bacilli</taxon>
        <taxon>Lactobacillales</taxon>
        <taxon>Lactobacillaceae</taxon>
        <taxon>Levilactobacillus</taxon>
    </lineage>
</organism>
<dbReference type="EMBL" id="AZDT01000006">
    <property type="protein sequence ID" value="KRK77395.1"/>
    <property type="molecule type" value="Genomic_DNA"/>
</dbReference>
<dbReference type="Proteomes" id="UP000051162">
    <property type="component" value="Unassembled WGS sequence"/>
</dbReference>
<dbReference type="InterPro" id="IPR018392">
    <property type="entry name" value="LysM"/>
</dbReference>
<comment type="similarity">
    <text evidence="1">Belongs to the peptidase C40 family.</text>
</comment>
<reference evidence="11 12" key="1">
    <citation type="journal article" date="2015" name="Genome Announc.">
        <title>Expanding the biotechnology potential of lactobacilli through comparative genomics of 213 strains and associated genera.</title>
        <authorList>
            <person name="Sun Z."/>
            <person name="Harris H.M."/>
            <person name="McCann A."/>
            <person name="Guo C."/>
            <person name="Argimon S."/>
            <person name="Zhang W."/>
            <person name="Yang X."/>
            <person name="Jeffery I.B."/>
            <person name="Cooney J.C."/>
            <person name="Kagawa T.F."/>
            <person name="Liu W."/>
            <person name="Song Y."/>
            <person name="Salvetti E."/>
            <person name="Wrobel A."/>
            <person name="Rasinkangas P."/>
            <person name="Parkhill J."/>
            <person name="Rea M.C."/>
            <person name="O'Sullivan O."/>
            <person name="Ritari J."/>
            <person name="Douillard F.P."/>
            <person name="Paul Ross R."/>
            <person name="Yang R."/>
            <person name="Briner A.E."/>
            <person name="Felis G.E."/>
            <person name="de Vos W.M."/>
            <person name="Barrangou R."/>
            <person name="Klaenhammer T.R."/>
            <person name="Caufield P.W."/>
            <person name="Cui Y."/>
            <person name="Zhang H."/>
            <person name="O'Toole P.W."/>
        </authorList>
    </citation>
    <scope>NUCLEOTIDE SEQUENCE [LARGE SCALE GENOMIC DNA]</scope>
    <source>
        <strain evidence="11 12">DSM 19117</strain>
    </source>
</reference>
<dbReference type="InterPro" id="IPR000064">
    <property type="entry name" value="NLP_P60_dom"/>
</dbReference>
<accession>A0A0R1K817</accession>
<feature type="domain" description="LysM" evidence="9">
    <location>
        <begin position="34"/>
        <end position="79"/>
    </location>
</feature>
<sequence>MKMSTSQRKTKVAVGVVGALGALAAGAQLTASANSIQVQAGDTVWGLSQKYGVSIQTLEEQNSLDTNTDLIFIGQRLQVTKNNQKTYTIKSGDTLWDLAQHYHTTVAALQKANHLTGAMLSVGQKLTIPTTGDVTGTQAESVAPVISQKITKQASAFQAQILAQQQAAASQQQQRQSSASTNSAATQSTTTTDQSATATTSAAASASSSSTVAKTYQHAESATPTSRAQTTTAQRQSTSQQPATSKAAQSSSVTSAQSATTATTSSAATSQATAKAPSTSQQSGSAQSQSQAVATTRQATVKTKQSSTQSQASQATQTSQTPVTRATTTKTVKQAPKAVKTPRRAKVSAYRASVSSSTTSRVSQPQQQVTAASSSSTASATSSRATSAVAQPKKSTTPTTAASASSTTTKKNTAGLTSGSVTGLALKLASANIPYVWGGSSLSGMDCSGFVAYVYQHASGISLPHSTVAQESRVTTHSVASAQPGDLLFWGSKGATYHDAIYLGNGEFVAAPAPGQNVSVQTISKYFMPSFAGTLK</sequence>
<dbReference type="SUPFAM" id="SSF54106">
    <property type="entry name" value="LysM domain"/>
    <property type="match status" value="2"/>
</dbReference>
<dbReference type="GO" id="GO:0008234">
    <property type="term" value="F:cysteine-type peptidase activity"/>
    <property type="evidence" value="ECO:0007669"/>
    <property type="project" value="UniProtKB-KW"/>
</dbReference>
<feature type="region of interest" description="Disordered" evidence="7">
    <location>
        <begin position="173"/>
        <end position="414"/>
    </location>
</feature>
<dbReference type="Gene3D" id="3.10.350.10">
    <property type="entry name" value="LysM domain"/>
    <property type="match status" value="2"/>
</dbReference>
<evidence type="ECO:0000256" key="5">
    <source>
        <dbReference type="ARBA" id="ARBA00022801"/>
    </source>
</evidence>
<keyword evidence="5 11" id="KW-0378">Hydrolase</keyword>
<evidence type="ECO:0000259" key="10">
    <source>
        <dbReference type="PROSITE" id="PS51935"/>
    </source>
</evidence>
<proteinExistence type="inferred from homology"/>
<dbReference type="PROSITE" id="PS51935">
    <property type="entry name" value="NLPC_P60"/>
    <property type="match status" value="1"/>
</dbReference>
<dbReference type="CDD" id="cd00118">
    <property type="entry name" value="LysM"/>
    <property type="match status" value="2"/>
</dbReference>
<dbReference type="InterPro" id="IPR051202">
    <property type="entry name" value="Peptidase_C40"/>
</dbReference>
<dbReference type="Gene3D" id="3.90.1720.10">
    <property type="entry name" value="endopeptidase domain like (from Nostoc punctiforme)"/>
    <property type="match status" value="1"/>
</dbReference>
<feature type="domain" description="NlpC/P60" evidence="10">
    <location>
        <begin position="415"/>
        <end position="536"/>
    </location>
</feature>
<dbReference type="Pfam" id="PF01476">
    <property type="entry name" value="LysM"/>
    <property type="match status" value="2"/>
</dbReference>
<evidence type="ECO:0000256" key="7">
    <source>
        <dbReference type="SAM" id="MobiDB-lite"/>
    </source>
</evidence>
<evidence type="ECO:0000256" key="2">
    <source>
        <dbReference type="ARBA" id="ARBA00022670"/>
    </source>
</evidence>
<evidence type="ECO:0000259" key="9">
    <source>
        <dbReference type="PROSITE" id="PS51782"/>
    </source>
</evidence>
<feature type="signal peptide" evidence="8">
    <location>
        <begin position="1"/>
        <end position="27"/>
    </location>
</feature>
<dbReference type="SMART" id="SM00257">
    <property type="entry name" value="LysM"/>
    <property type="match status" value="2"/>
</dbReference>
<gene>
    <name evidence="11" type="ORF">FD30_GL001910</name>
</gene>
<evidence type="ECO:0000313" key="12">
    <source>
        <dbReference type="Proteomes" id="UP000051162"/>
    </source>
</evidence>
<evidence type="ECO:0000313" key="11">
    <source>
        <dbReference type="EMBL" id="KRK77395.1"/>
    </source>
</evidence>
<dbReference type="PANTHER" id="PTHR47053">
    <property type="entry name" value="MUREIN DD-ENDOPEPTIDASE MEPH-RELATED"/>
    <property type="match status" value="1"/>
</dbReference>
<evidence type="ECO:0000256" key="1">
    <source>
        <dbReference type="ARBA" id="ARBA00007074"/>
    </source>
</evidence>
<dbReference type="PANTHER" id="PTHR47053:SF1">
    <property type="entry name" value="MUREIN DD-ENDOPEPTIDASE MEPH-RELATED"/>
    <property type="match status" value="1"/>
</dbReference>
<dbReference type="PROSITE" id="PS51782">
    <property type="entry name" value="LYSM"/>
    <property type="match status" value="2"/>
</dbReference>
<dbReference type="STRING" id="1423773.FD30_GL001910"/>
<keyword evidence="12" id="KW-1185">Reference proteome</keyword>
<name>A0A0R1K817_9LACO</name>
<evidence type="ECO:0000256" key="4">
    <source>
        <dbReference type="ARBA" id="ARBA00022737"/>
    </source>
</evidence>
<keyword evidence="4" id="KW-0677">Repeat</keyword>
<feature type="chain" id="PRO_5038814653" evidence="8">
    <location>
        <begin position="28"/>
        <end position="536"/>
    </location>
</feature>
<comment type="caution">
    <text evidence="11">The sequence shown here is derived from an EMBL/GenBank/DDBJ whole genome shotgun (WGS) entry which is preliminary data.</text>
</comment>
<evidence type="ECO:0000256" key="3">
    <source>
        <dbReference type="ARBA" id="ARBA00022729"/>
    </source>
</evidence>
<dbReference type="GO" id="GO:0006508">
    <property type="term" value="P:proteolysis"/>
    <property type="evidence" value="ECO:0007669"/>
    <property type="project" value="UniProtKB-KW"/>
</dbReference>
<feature type="compositionally biased region" description="Low complexity" evidence="7">
    <location>
        <begin position="173"/>
        <end position="335"/>
    </location>
</feature>
<dbReference type="PATRIC" id="fig|1423773.3.peg.1956"/>
<dbReference type="Pfam" id="PF00877">
    <property type="entry name" value="NLPC_P60"/>
    <property type="match status" value="1"/>
</dbReference>
<feature type="compositionally biased region" description="Low complexity" evidence="7">
    <location>
        <begin position="347"/>
        <end position="414"/>
    </location>
</feature>
<keyword evidence="6" id="KW-0788">Thiol protease</keyword>
<protein>
    <submittedName>
        <fullName evidence="11">Cell wall-associated hydrolase</fullName>
    </submittedName>
</protein>